<feature type="transmembrane region" description="Helical" evidence="1">
    <location>
        <begin position="93"/>
        <end position="113"/>
    </location>
</feature>
<evidence type="ECO:0000259" key="2">
    <source>
        <dbReference type="Pfam" id="PF00884"/>
    </source>
</evidence>
<feature type="transmembrane region" description="Helical" evidence="1">
    <location>
        <begin position="7"/>
        <end position="25"/>
    </location>
</feature>
<feature type="domain" description="Sulfatase N-terminal" evidence="2">
    <location>
        <begin position="329"/>
        <end position="431"/>
    </location>
</feature>
<keyword evidence="4" id="KW-1185">Reference proteome</keyword>
<dbReference type="RefSeq" id="WP_081163716.1">
    <property type="nucleotide sequence ID" value="NZ_LWBP01000100.1"/>
</dbReference>
<protein>
    <recommendedName>
        <fullName evidence="2">Sulfatase N-terminal domain-containing protein</fullName>
    </recommendedName>
</protein>
<dbReference type="Pfam" id="PF00884">
    <property type="entry name" value="Sulfatase"/>
    <property type="match status" value="1"/>
</dbReference>
<accession>A0A1V9FZ42</accession>
<dbReference type="AlphaFoldDB" id="A0A1V9FZ42"/>
<keyword evidence="1" id="KW-1133">Transmembrane helix</keyword>
<feature type="transmembrane region" description="Helical" evidence="1">
    <location>
        <begin position="65"/>
        <end position="81"/>
    </location>
</feature>
<gene>
    <name evidence="3" type="ORF">A4R26_16845</name>
</gene>
<proteinExistence type="predicted"/>
<dbReference type="SUPFAM" id="SSF53649">
    <property type="entry name" value="Alkaline phosphatase-like"/>
    <property type="match status" value="1"/>
</dbReference>
<evidence type="ECO:0000313" key="4">
    <source>
        <dbReference type="Proteomes" id="UP000192276"/>
    </source>
</evidence>
<dbReference type="InterPro" id="IPR000917">
    <property type="entry name" value="Sulfatase_N"/>
</dbReference>
<feature type="transmembrane region" description="Helical" evidence="1">
    <location>
        <begin position="37"/>
        <end position="58"/>
    </location>
</feature>
<feature type="transmembrane region" description="Helical" evidence="1">
    <location>
        <begin position="125"/>
        <end position="143"/>
    </location>
</feature>
<organism evidence="3 4">
    <name type="scientific">Niastella populi</name>
    <dbReference type="NCBI Taxonomy" id="550983"/>
    <lineage>
        <taxon>Bacteria</taxon>
        <taxon>Pseudomonadati</taxon>
        <taxon>Bacteroidota</taxon>
        <taxon>Chitinophagia</taxon>
        <taxon>Chitinophagales</taxon>
        <taxon>Chitinophagaceae</taxon>
        <taxon>Niastella</taxon>
    </lineage>
</organism>
<evidence type="ECO:0000313" key="3">
    <source>
        <dbReference type="EMBL" id="OQP63639.1"/>
    </source>
</evidence>
<reference evidence="4" key="1">
    <citation type="submission" date="2016-04" db="EMBL/GenBank/DDBJ databases">
        <authorList>
            <person name="Chen L."/>
            <person name="Zhuang W."/>
            <person name="Wang G."/>
        </authorList>
    </citation>
    <scope>NUCLEOTIDE SEQUENCE [LARGE SCALE GENOMIC DNA]</scope>
    <source>
        <strain evidence="4">208</strain>
    </source>
</reference>
<evidence type="ECO:0000256" key="1">
    <source>
        <dbReference type="SAM" id="Phobius"/>
    </source>
</evidence>
<dbReference type="EMBL" id="LWBP01000100">
    <property type="protein sequence ID" value="OQP63639.1"/>
    <property type="molecule type" value="Genomic_DNA"/>
</dbReference>
<name>A0A1V9FZ42_9BACT</name>
<sequence length="502" mass="57941">MLSKLQQYSLYLFLLPVFFVLHGYLENYGFISPGELAILAITYLACTLILAVICWLFFRNMHKAALAAFVIMAYYFFFGVLRDFLKKHFPAVAGYSVLLSAFFILLIVFTIYLKKSNRSFKPLTGFLNILFLIYLLIDTGNLLSKTFRSGVVRDLSVYSFAKDNTYTPCDTCSRPDIYFILMDGYASTAALAQYYNFHNDLDSFLLQKKFSIQTNSRSNYNFTPFSMASILNMSYLNGIKNTKAVTVNDYANCEVLIRNNEVIKMLGAAGYDIVNYSIFNLAGHPSLIKQSFLPLNTRLITERTLFAHVRKDIGWKLATWYPFKWFWSFDVMQANRNNQRLIELIKTHPAVKSTKPRFVYAHLNMPHSPFYYDKNGKLKDVATITRENLSFPISSYLEYLTYANSRIREMVTSIQQQNPSAVIILMGDHGNRDITNEAFPIRHFQNLNAVYYPDNDYKMLYDSVSGVNQFRVVLNKLLQQKLPVLKDSSIYLIDRDDSHPAN</sequence>
<comment type="caution">
    <text evidence="3">The sequence shown here is derived from an EMBL/GenBank/DDBJ whole genome shotgun (WGS) entry which is preliminary data.</text>
</comment>
<dbReference type="OrthoDB" id="681113at2"/>
<dbReference type="InterPro" id="IPR017850">
    <property type="entry name" value="Alkaline_phosphatase_core_sf"/>
</dbReference>
<dbReference type="Proteomes" id="UP000192276">
    <property type="component" value="Unassembled WGS sequence"/>
</dbReference>
<dbReference type="STRING" id="550983.A4R26_16845"/>
<keyword evidence="1" id="KW-0812">Transmembrane</keyword>
<keyword evidence="1" id="KW-0472">Membrane</keyword>
<dbReference type="Gene3D" id="3.40.720.10">
    <property type="entry name" value="Alkaline Phosphatase, subunit A"/>
    <property type="match status" value="1"/>
</dbReference>